<dbReference type="PANTHER" id="PTHR11842:SF11">
    <property type="entry name" value="MITOTIC SPINDLE ASSEMBLY CHECKPOINT PROTEIN MAD2A"/>
    <property type="match status" value="1"/>
</dbReference>
<comment type="subcellular location">
    <subcellularLocation>
        <location evidence="1">Nucleus</location>
    </subcellularLocation>
</comment>
<keyword evidence="4" id="KW-0498">Mitosis</keyword>
<evidence type="ECO:0000256" key="2">
    <source>
        <dbReference type="ARBA" id="ARBA00010348"/>
    </source>
</evidence>
<dbReference type="Proteomes" id="UP000289152">
    <property type="component" value="Unassembled WGS sequence"/>
</dbReference>
<evidence type="ECO:0000256" key="6">
    <source>
        <dbReference type="ARBA" id="ARBA00023306"/>
    </source>
</evidence>
<name>A0A4Q1BR70_TREME</name>
<protein>
    <submittedName>
        <fullName evidence="9">Mitotic spindle assembly checkpoint protein MAD2</fullName>
    </submittedName>
</protein>
<dbReference type="EMBL" id="SDIL01000018">
    <property type="protein sequence ID" value="RXK40444.1"/>
    <property type="molecule type" value="Genomic_DNA"/>
</dbReference>
<dbReference type="VEuPathDB" id="FungiDB:TREMEDRAFT_34857"/>
<feature type="compositionally biased region" description="Basic and acidic residues" evidence="7">
    <location>
        <begin position="117"/>
        <end position="149"/>
    </location>
</feature>
<dbReference type="InterPro" id="IPR003511">
    <property type="entry name" value="HORMA_dom"/>
</dbReference>
<keyword evidence="3" id="KW-0132">Cell division</keyword>
<gene>
    <name evidence="9" type="ORF">M231_02277</name>
</gene>
<dbReference type="Pfam" id="PF02301">
    <property type="entry name" value="HORMA"/>
    <property type="match status" value="1"/>
</dbReference>
<evidence type="ECO:0000313" key="10">
    <source>
        <dbReference type="Proteomes" id="UP000289152"/>
    </source>
</evidence>
<evidence type="ECO:0000256" key="3">
    <source>
        <dbReference type="ARBA" id="ARBA00022618"/>
    </source>
</evidence>
<dbReference type="SUPFAM" id="SSF56019">
    <property type="entry name" value="The spindle assembly checkpoint protein mad2"/>
    <property type="match status" value="1"/>
</dbReference>
<dbReference type="GO" id="GO:0007094">
    <property type="term" value="P:mitotic spindle assembly checkpoint signaling"/>
    <property type="evidence" value="ECO:0007669"/>
    <property type="project" value="TreeGrafter"/>
</dbReference>
<dbReference type="AlphaFoldDB" id="A0A4Q1BR70"/>
<dbReference type="FunCoup" id="A0A4Q1BR70">
    <property type="interactions" value="675"/>
</dbReference>
<dbReference type="GO" id="GO:0000776">
    <property type="term" value="C:kinetochore"/>
    <property type="evidence" value="ECO:0007669"/>
    <property type="project" value="TreeGrafter"/>
</dbReference>
<keyword evidence="10" id="KW-1185">Reference proteome</keyword>
<dbReference type="PROSITE" id="PS50815">
    <property type="entry name" value="HORMA"/>
    <property type="match status" value="1"/>
</dbReference>
<sequence length="256" mass="29445">MATKQATRQNQAITLKGSTALVTEFFEYSVNSILYQRGLYPSDDFRMVKKYGLPMLVTADDSLKEYLSTILSQVQQWLLSSAINRLVLAIKSLETNETVERWQFDIRKEEEDDGDEKLERKGKGENEKLGKKGKGDKENIPEDNKNQLEKKKKKVKTEKEIQGEIREIMKQITSSVTFLPILDEPCTFTLLAYTNDSPDVAIPSTWGDADPHLIDRGKVEQVRLRSFSTDVHHLEVRYFTLSFHLNHHSHLILTTD</sequence>
<dbReference type="GO" id="GO:0005737">
    <property type="term" value="C:cytoplasm"/>
    <property type="evidence" value="ECO:0007669"/>
    <property type="project" value="TreeGrafter"/>
</dbReference>
<dbReference type="Gene3D" id="3.30.900.10">
    <property type="entry name" value="HORMA domain"/>
    <property type="match status" value="1"/>
</dbReference>
<evidence type="ECO:0000259" key="8">
    <source>
        <dbReference type="PROSITE" id="PS50815"/>
    </source>
</evidence>
<evidence type="ECO:0000256" key="5">
    <source>
        <dbReference type="ARBA" id="ARBA00023242"/>
    </source>
</evidence>
<dbReference type="OrthoDB" id="1806at2759"/>
<feature type="region of interest" description="Disordered" evidence="7">
    <location>
        <begin position="110"/>
        <end position="156"/>
    </location>
</feature>
<dbReference type="GO" id="GO:0005654">
    <property type="term" value="C:nucleoplasm"/>
    <property type="evidence" value="ECO:0007669"/>
    <property type="project" value="TreeGrafter"/>
</dbReference>
<proteinExistence type="inferred from homology"/>
<reference evidence="9 10" key="1">
    <citation type="submission" date="2016-06" db="EMBL/GenBank/DDBJ databases">
        <title>Evolution of pathogenesis and genome organization in the Tremellales.</title>
        <authorList>
            <person name="Cuomo C."/>
            <person name="Litvintseva A."/>
            <person name="Heitman J."/>
            <person name="Chen Y."/>
            <person name="Sun S."/>
            <person name="Springer D."/>
            <person name="Dromer F."/>
            <person name="Young S."/>
            <person name="Zeng Q."/>
            <person name="Chapman S."/>
            <person name="Gujja S."/>
            <person name="Saif S."/>
            <person name="Birren B."/>
        </authorList>
    </citation>
    <scope>NUCLEOTIDE SEQUENCE [LARGE SCALE GENOMIC DNA]</scope>
    <source>
        <strain evidence="9 10">ATCC 28783</strain>
    </source>
</reference>
<keyword evidence="6" id="KW-0131">Cell cycle</keyword>
<dbReference type="PANTHER" id="PTHR11842">
    <property type="entry name" value="MITOTIC SPINDLE ASSEMBLY CHECKPOINT PROTEIN MAD2"/>
    <property type="match status" value="1"/>
</dbReference>
<dbReference type="InParanoid" id="A0A4Q1BR70"/>
<accession>A0A4Q1BR70</accession>
<comment type="similarity">
    <text evidence="2">Belongs to the MAD2 family.</text>
</comment>
<feature type="domain" description="HORMA" evidence="8">
    <location>
        <begin position="16"/>
        <end position="238"/>
    </location>
</feature>
<keyword evidence="5" id="KW-0539">Nucleus</keyword>
<evidence type="ECO:0000313" key="9">
    <source>
        <dbReference type="EMBL" id="RXK40444.1"/>
    </source>
</evidence>
<organism evidence="9 10">
    <name type="scientific">Tremella mesenterica</name>
    <name type="common">Jelly fungus</name>
    <dbReference type="NCBI Taxonomy" id="5217"/>
    <lineage>
        <taxon>Eukaryota</taxon>
        <taxon>Fungi</taxon>
        <taxon>Dikarya</taxon>
        <taxon>Basidiomycota</taxon>
        <taxon>Agaricomycotina</taxon>
        <taxon>Tremellomycetes</taxon>
        <taxon>Tremellales</taxon>
        <taxon>Tremellaceae</taxon>
        <taxon>Tremella</taxon>
    </lineage>
</organism>
<comment type="caution">
    <text evidence="9">The sequence shown here is derived from an EMBL/GenBank/DDBJ whole genome shotgun (WGS) entry which is preliminary data.</text>
</comment>
<dbReference type="InterPro" id="IPR036570">
    <property type="entry name" value="HORMA_dom_sf"/>
</dbReference>
<dbReference type="InterPro" id="IPR045091">
    <property type="entry name" value="Mad2-like"/>
</dbReference>
<evidence type="ECO:0000256" key="4">
    <source>
        <dbReference type="ARBA" id="ARBA00022776"/>
    </source>
</evidence>
<dbReference type="STRING" id="5217.A0A4Q1BR70"/>
<evidence type="ECO:0000256" key="7">
    <source>
        <dbReference type="SAM" id="MobiDB-lite"/>
    </source>
</evidence>
<dbReference type="GO" id="GO:0051301">
    <property type="term" value="P:cell division"/>
    <property type="evidence" value="ECO:0007669"/>
    <property type="project" value="UniProtKB-KW"/>
</dbReference>
<evidence type="ECO:0000256" key="1">
    <source>
        <dbReference type="ARBA" id="ARBA00004123"/>
    </source>
</evidence>